<dbReference type="Gene3D" id="2.160.10.10">
    <property type="entry name" value="Hexapeptide repeat proteins"/>
    <property type="match status" value="1"/>
</dbReference>
<name>A0ABY1Q9S4_9BACT</name>
<dbReference type="SUPFAM" id="SSF51161">
    <property type="entry name" value="Trimeric LpxA-like enzymes"/>
    <property type="match status" value="1"/>
</dbReference>
<dbReference type="Proteomes" id="UP001158067">
    <property type="component" value="Unassembled WGS sequence"/>
</dbReference>
<sequence>MNYFQINRIQEEPRSRLASVPKRVVTKALVTCAKLHGHLIALKHLLSCRLAMYLLGDERGFELASEKVSRVPGYRGNYARRVFYRYTLASVGQRVQLRFLTVFSKTKASIGDSVYIGRSCSIGWALIDDNALIADGVQITSGRHQHSQSTTARSDEDDAERFVPVKIGRGAWVGAGAIVMADVGPGAVVAAGAVVTKPIPAGAIVAGVPARALPEKSTENSQPTDS</sequence>
<accession>A0ABY1Q9S4</accession>
<dbReference type="Pfam" id="PF14602">
    <property type="entry name" value="Hexapep_2"/>
    <property type="match status" value="1"/>
</dbReference>
<dbReference type="InterPro" id="IPR001451">
    <property type="entry name" value="Hexapep"/>
</dbReference>
<evidence type="ECO:0000256" key="1">
    <source>
        <dbReference type="ARBA" id="ARBA00007274"/>
    </source>
</evidence>
<dbReference type="PANTHER" id="PTHR23416">
    <property type="entry name" value="SIALIC ACID SYNTHASE-RELATED"/>
    <property type="match status" value="1"/>
</dbReference>
<dbReference type="InterPro" id="IPR011004">
    <property type="entry name" value="Trimer_LpxA-like_sf"/>
</dbReference>
<evidence type="ECO:0000313" key="3">
    <source>
        <dbReference type="EMBL" id="SMP62062.1"/>
    </source>
</evidence>
<reference evidence="3 4" key="1">
    <citation type="submission" date="2017-05" db="EMBL/GenBank/DDBJ databases">
        <authorList>
            <person name="Varghese N."/>
            <person name="Submissions S."/>
        </authorList>
    </citation>
    <scope>NUCLEOTIDE SEQUENCE [LARGE SCALE GENOMIC DNA]</scope>
    <source>
        <strain evidence="3 4">DSM 25457</strain>
    </source>
</reference>
<keyword evidence="4" id="KW-1185">Reference proteome</keyword>
<dbReference type="InterPro" id="IPR051159">
    <property type="entry name" value="Hexapeptide_acetyltransf"/>
</dbReference>
<evidence type="ECO:0000256" key="2">
    <source>
        <dbReference type="ARBA" id="ARBA00022679"/>
    </source>
</evidence>
<gene>
    <name evidence="3" type="ORF">SAMN06265222_107221</name>
</gene>
<dbReference type="EMBL" id="FXUG01000007">
    <property type="protein sequence ID" value="SMP62062.1"/>
    <property type="molecule type" value="Genomic_DNA"/>
</dbReference>
<comment type="similarity">
    <text evidence="1">Belongs to the transferase hexapeptide repeat family.</text>
</comment>
<keyword evidence="2" id="KW-0808">Transferase</keyword>
<proteinExistence type="inferred from homology"/>
<evidence type="ECO:0000313" key="4">
    <source>
        <dbReference type="Proteomes" id="UP001158067"/>
    </source>
</evidence>
<protein>
    <submittedName>
        <fullName evidence="3">Acetyltransferase (Isoleucine patch superfamily)</fullName>
    </submittedName>
</protein>
<organism evidence="3 4">
    <name type="scientific">Neorhodopirellula lusitana</name>
    <dbReference type="NCBI Taxonomy" id="445327"/>
    <lineage>
        <taxon>Bacteria</taxon>
        <taxon>Pseudomonadati</taxon>
        <taxon>Planctomycetota</taxon>
        <taxon>Planctomycetia</taxon>
        <taxon>Pirellulales</taxon>
        <taxon>Pirellulaceae</taxon>
        <taxon>Neorhodopirellula</taxon>
    </lineage>
</organism>
<dbReference type="PANTHER" id="PTHR23416:SF23">
    <property type="entry name" value="ACETYLTRANSFERASE C18B11.09C-RELATED"/>
    <property type="match status" value="1"/>
</dbReference>
<comment type="caution">
    <text evidence="3">The sequence shown here is derived from an EMBL/GenBank/DDBJ whole genome shotgun (WGS) entry which is preliminary data.</text>
</comment>